<dbReference type="EC" id="2.4.2.-" evidence="6"/>
<keyword evidence="2 6" id="KW-0808">Transferase</keyword>
<keyword evidence="10" id="KW-1185">Reference proteome</keyword>
<evidence type="ECO:0000256" key="3">
    <source>
        <dbReference type="ARBA" id="ARBA00022695"/>
    </source>
</evidence>
<dbReference type="PROSITE" id="PS51059">
    <property type="entry name" value="PARP_CATALYTIC"/>
    <property type="match status" value="1"/>
</dbReference>
<keyword evidence="3" id="KW-0548">Nucleotidyltransferase</keyword>
<keyword evidence="7" id="KW-0812">Transmembrane</keyword>
<dbReference type="Proteomes" id="UP000729913">
    <property type="component" value="Unassembled WGS sequence"/>
</dbReference>
<keyword evidence="1 6" id="KW-0328">Glycosyltransferase</keyword>
<evidence type="ECO:0000256" key="5">
    <source>
        <dbReference type="ARBA" id="ARBA00024347"/>
    </source>
</evidence>
<dbReference type="EMBL" id="JAAOIC020000003">
    <property type="protein sequence ID" value="KAG8042179.1"/>
    <property type="molecule type" value="Genomic_DNA"/>
</dbReference>
<reference evidence="9" key="2">
    <citation type="submission" date="2021-04" db="EMBL/GenBank/DDBJ databases">
        <title>Genome-wide patterns of bracovirus chromosomal integration into multiple host tissues during parasitism.</title>
        <authorList>
            <person name="Chebbi M.A.C."/>
        </authorList>
    </citation>
    <scope>NUCLEOTIDE SEQUENCE</scope>
    <source>
        <tissue evidence="9">Whole body</tissue>
    </source>
</reference>
<feature type="transmembrane region" description="Helical" evidence="7">
    <location>
        <begin position="316"/>
        <end position="333"/>
    </location>
</feature>
<organism evidence="9 10">
    <name type="scientific">Cotesia typhae</name>
    <dbReference type="NCBI Taxonomy" id="2053667"/>
    <lineage>
        <taxon>Eukaryota</taxon>
        <taxon>Metazoa</taxon>
        <taxon>Ecdysozoa</taxon>
        <taxon>Arthropoda</taxon>
        <taxon>Hexapoda</taxon>
        <taxon>Insecta</taxon>
        <taxon>Pterygota</taxon>
        <taxon>Neoptera</taxon>
        <taxon>Endopterygota</taxon>
        <taxon>Hymenoptera</taxon>
        <taxon>Apocrita</taxon>
        <taxon>Ichneumonoidea</taxon>
        <taxon>Braconidae</taxon>
        <taxon>Microgastrinae</taxon>
        <taxon>Cotesia</taxon>
    </lineage>
</organism>
<evidence type="ECO:0000256" key="6">
    <source>
        <dbReference type="RuleBase" id="RU362114"/>
    </source>
</evidence>
<dbReference type="GO" id="GO:0003950">
    <property type="term" value="F:NAD+ poly-ADP-ribosyltransferase activity"/>
    <property type="evidence" value="ECO:0007669"/>
    <property type="project" value="UniProtKB-UniRule"/>
</dbReference>
<dbReference type="InterPro" id="IPR051838">
    <property type="entry name" value="ARTD_PARP"/>
</dbReference>
<dbReference type="GO" id="GO:0016779">
    <property type="term" value="F:nucleotidyltransferase activity"/>
    <property type="evidence" value="ECO:0007669"/>
    <property type="project" value="UniProtKB-KW"/>
</dbReference>
<keyword evidence="7" id="KW-1133">Transmembrane helix</keyword>
<proteinExistence type="inferred from homology"/>
<sequence length="352" mass="40452">MACLETQPHLYSKWCNKSLKDKFKIDSERQDQSTEMSSAVPPVECCGLSEGHKKVLNLKNFISQDPQAVDFKWSLFVAACHTYRHNTCLKPFPPMYTKNECKDIEALREAIEIIPPLAIMFERLDDPKVYDDHQAAIDLLHWLTVKKPNLIFQLVYPSESSREERWQNVMRGHSTFHAYHGSRLDNFHSIIHYGIQQHMSQNGLFGKGIYLSSELEVSLHWAHSGYGWGGSMLGRELSCVALCELVDHPDVKKGDTEEPSNSLKIAVGKKVPNKYYLALNSDLVRIRYILVYSKDLCAIRYSEMNGVVGWFKQNKLLTLLLGYFVLLVSVGLSHNKNVERYYKLFIKKIGFD</sequence>
<evidence type="ECO:0000313" key="9">
    <source>
        <dbReference type="EMBL" id="KAG8042179.1"/>
    </source>
</evidence>
<evidence type="ECO:0000256" key="4">
    <source>
        <dbReference type="ARBA" id="ARBA00023027"/>
    </source>
</evidence>
<protein>
    <recommendedName>
        <fullName evidence="6">Poly [ADP-ribose] polymerase</fullName>
        <shortName evidence="6">PARP</shortName>
        <ecNumber evidence="6">2.4.2.-</ecNumber>
    </recommendedName>
</protein>
<feature type="domain" description="PARP catalytic" evidence="8">
    <location>
        <begin position="105"/>
        <end position="316"/>
    </location>
</feature>
<dbReference type="AlphaFoldDB" id="A0A8J5RAU6"/>
<keyword evidence="4 6" id="KW-0520">NAD</keyword>
<name>A0A8J5RAU6_9HYME</name>
<dbReference type="PANTHER" id="PTHR21328">
    <property type="entry name" value="POLY ADP-RIBOSE POLYMERASE FAMILY, MEMBER PARP"/>
    <property type="match status" value="1"/>
</dbReference>
<dbReference type="OrthoDB" id="19501at2759"/>
<reference evidence="9" key="1">
    <citation type="submission" date="2020-03" db="EMBL/GenBank/DDBJ databases">
        <authorList>
            <person name="Chebbi M.A."/>
            <person name="Drezen J.M."/>
        </authorList>
    </citation>
    <scope>NUCLEOTIDE SEQUENCE</scope>
    <source>
        <tissue evidence="9">Whole body</tissue>
    </source>
</reference>
<comment type="similarity">
    <text evidence="5">Belongs to the ARTD/PARP family.</text>
</comment>
<comment type="caution">
    <text evidence="9">The sequence shown here is derived from an EMBL/GenBank/DDBJ whole genome shotgun (WGS) entry which is preliminary data.</text>
</comment>
<evidence type="ECO:0000313" key="10">
    <source>
        <dbReference type="Proteomes" id="UP000729913"/>
    </source>
</evidence>
<evidence type="ECO:0000256" key="2">
    <source>
        <dbReference type="ARBA" id="ARBA00022679"/>
    </source>
</evidence>
<evidence type="ECO:0000256" key="7">
    <source>
        <dbReference type="SAM" id="Phobius"/>
    </source>
</evidence>
<gene>
    <name evidence="9" type="ORF">G9C98_000170</name>
</gene>
<keyword evidence="7" id="KW-0472">Membrane</keyword>
<dbReference type="InterPro" id="IPR012317">
    <property type="entry name" value="Poly(ADP-ribose)pol_cat_dom"/>
</dbReference>
<dbReference type="Pfam" id="PF18084">
    <property type="entry name" value="ARTD15_N"/>
    <property type="match status" value="1"/>
</dbReference>
<evidence type="ECO:0000256" key="1">
    <source>
        <dbReference type="ARBA" id="ARBA00022676"/>
    </source>
</evidence>
<dbReference type="InterPro" id="IPR041400">
    <property type="entry name" value="PARP16_N"/>
</dbReference>
<accession>A0A8J5RAU6</accession>
<evidence type="ECO:0000259" key="8">
    <source>
        <dbReference type="PROSITE" id="PS51059"/>
    </source>
</evidence>
<dbReference type="Pfam" id="PF00644">
    <property type="entry name" value="PARP"/>
    <property type="match status" value="1"/>
</dbReference>